<organism evidence="1">
    <name type="scientific">marine sediment metagenome</name>
    <dbReference type="NCBI Taxonomy" id="412755"/>
    <lineage>
        <taxon>unclassified sequences</taxon>
        <taxon>metagenomes</taxon>
        <taxon>ecological metagenomes</taxon>
    </lineage>
</organism>
<reference evidence="1" key="1">
    <citation type="journal article" date="2015" name="Nature">
        <title>Complex archaea that bridge the gap between prokaryotes and eukaryotes.</title>
        <authorList>
            <person name="Spang A."/>
            <person name="Saw J.H."/>
            <person name="Jorgensen S.L."/>
            <person name="Zaremba-Niedzwiedzka K."/>
            <person name="Martijn J."/>
            <person name="Lind A.E."/>
            <person name="van Eijk R."/>
            <person name="Schleper C."/>
            <person name="Guy L."/>
            <person name="Ettema T.J."/>
        </authorList>
    </citation>
    <scope>NUCLEOTIDE SEQUENCE</scope>
</reference>
<proteinExistence type="predicted"/>
<dbReference type="AlphaFoldDB" id="A0A0F8XKG4"/>
<accession>A0A0F8XKG4</accession>
<dbReference type="EMBL" id="LAZR01058678">
    <property type="protein sequence ID" value="KKK69378.1"/>
    <property type="molecule type" value="Genomic_DNA"/>
</dbReference>
<sequence length="68" mass="7311">MGQIVIRTEGSFPYHVQIIESARYGGHAAAIGRAIKELTSMLPEAIALDHKLAKKGSDPDLAEYGYGP</sequence>
<gene>
    <name evidence="1" type="ORF">LCGC14_2934650</name>
</gene>
<name>A0A0F8XKG4_9ZZZZ</name>
<evidence type="ECO:0000313" key="1">
    <source>
        <dbReference type="EMBL" id="KKK69378.1"/>
    </source>
</evidence>
<protein>
    <submittedName>
        <fullName evidence="1">Uncharacterized protein</fullName>
    </submittedName>
</protein>
<comment type="caution">
    <text evidence="1">The sequence shown here is derived from an EMBL/GenBank/DDBJ whole genome shotgun (WGS) entry which is preliminary data.</text>
</comment>